<dbReference type="PANTHER" id="PTHR38887">
    <property type="entry name" value="CHROMOSOME 21, WHOLE GENOME SHOTGUN SEQUENCE"/>
    <property type="match status" value="1"/>
</dbReference>
<organism evidence="2 3">
    <name type="scientific">Cudoniella acicularis</name>
    <dbReference type="NCBI Taxonomy" id="354080"/>
    <lineage>
        <taxon>Eukaryota</taxon>
        <taxon>Fungi</taxon>
        <taxon>Dikarya</taxon>
        <taxon>Ascomycota</taxon>
        <taxon>Pezizomycotina</taxon>
        <taxon>Leotiomycetes</taxon>
        <taxon>Helotiales</taxon>
        <taxon>Tricladiaceae</taxon>
        <taxon>Cudoniella</taxon>
    </lineage>
</organism>
<dbReference type="AlphaFoldDB" id="A0A8H4R3H0"/>
<gene>
    <name evidence="2" type="ORF">G7Y89_g14542</name>
</gene>
<dbReference type="OrthoDB" id="3433125at2759"/>
<feature type="region of interest" description="Disordered" evidence="1">
    <location>
        <begin position="85"/>
        <end position="116"/>
    </location>
</feature>
<protein>
    <submittedName>
        <fullName evidence="2">Uncharacterized protein</fullName>
    </submittedName>
</protein>
<dbReference type="EMBL" id="JAAMPI010001954">
    <property type="protein sequence ID" value="KAF4621531.1"/>
    <property type="molecule type" value="Genomic_DNA"/>
</dbReference>
<feature type="compositionally biased region" description="Low complexity" evidence="1">
    <location>
        <begin position="93"/>
        <end position="110"/>
    </location>
</feature>
<evidence type="ECO:0000313" key="3">
    <source>
        <dbReference type="Proteomes" id="UP000566819"/>
    </source>
</evidence>
<reference evidence="2 3" key="1">
    <citation type="submission" date="2020-03" db="EMBL/GenBank/DDBJ databases">
        <title>Draft Genome Sequence of Cudoniella acicularis.</title>
        <authorList>
            <person name="Buettner E."/>
            <person name="Kellner H."/>
        </authorList>
    </citation>
    <scope>NUCLEOTIDE SEQUENCE [LARGE SCALE GENOMIC DNA]</scope>
    <source>
        <strain evidence="2 3">DSM 108380</strain>
    </source>
</reference>
<name>A0A8H4R3H0_9HELO</name>
<dbReference type="Proteomes" id="UP000566819">
    <property type="component" value="Unassembled WGS sequence"/>
</dbReference>
<comment type="caution">
    <text evidence="2">The sequence shown here is derived from an EMBL/GenBank/DDBJ whole genome shotgun (WGS) entry which is preliminary data.</text>
</comment>
<accession>A0A8H4R3H0</accession>
<feature type="region of interest" description="Disordered" evidence="1">
    <location>
        <begin position="1"/>
        <end position="29"/>
    </location>
</feature>
<evidence type="ECO:0000313" key="2">
    <source>
        <dbReference type="EMBL" id="KAF4621531.1"/>
    </source>
</evidence>
<feature type="compositionally biased region" description="Gly residues" evidence="1">
    <location>
        <begin position="1"/>
        <end position="13"/>
    </location>
</feature>
<feature type="compositionally biased region" description="Low complexity" evidence="1">
    <location>
        <begin position="14"/>
        <end position="24"/>
    </location>
</feature>
<keyword evidence="3" id="KW-1185">Reference proteome</keyword>
<sequence length="363" mass="38820">MDYPYYGGGGANSGGSRASNTAAGQQPSADSDAFVDYYHQLVYAEPTPTAESVGYERAVEVEESAFSELQNYADFQHRLSDQVADGIARGDPPESSFPSQFSAFSPDQSPITSSRLSRPILIPQLDPNDARSGWTRAYAPSLQTCGIDQESFLAFLDVLSQSSISLPYLSAVNLAVIEAASTVDLVRNALRISKLRSSGAGSFLDRANTDFLTPHGLFGLLVTFKPDTGSQIIGIETLQPVPNTSNTGRSQNPAVLNFLNPAQLNLLPSNTPAMPQYSSTWQSPSEPAWLDSGAYTTTPSMGSIGYTSSVVGMASSSKGTLPDRGQEGTLKPDTLYLMIVNDPADNYLMQQGEQGYRGPILSL</sequence>
<evidence type="ECO:0000256" key="1">
    <source>
        <dbReference type="SAM" id="MobiDB-lite"/>
    </source>
</evidence>
<proteinExistence type="predicted"/>
<dbReference type="PANTHER" id="PTHR38887:SF1">
    <property type="entry name" value="RAS MODIFICATION PROTEIN ERF4"/>
    <property type="match status" value="1"/>
</dbReference>
<dbReference type="InterPro" id="IPR053221">
    <property type="entry name" value="Burnettramic_acid_biosynth"/>
</dbReference>